<evidence type="ECO:0000256" key="1">
    <source>
        <dbReference type="ARBA" id="ARBA00023015"/>
    </source>
</evidence>
<dbReference type="RefSeq" id="WP_259362898.1">
    <property type="nucleotide sequence ID" value="NZ_CP106879.1"/>
</dbReference>
<evidence type="ECO:0000313" key="6">
    <source>
        <dbReference type="Proteomes" id="UP001062223"/>
    </source>
</evidence>
<organism evidence="5 6">
    <name type="scientific">Curtobacterium poinsettiae</name>
    <dbReference type="NCBI Taxonomy" id="159612"/>
    <lineage>
        <taxon>Bacteria</taxon>
        <taxon>Bacillati</taxon>
        <taxon>Actinomycetota</taxon>
        <taxon>Actinomycetes</taxon>
        <taxon>Micrococcales</taxon>
        <taxon>Microbacteriaceae</taxon>
        <taxon>Curtobacterium</taxon>
    </lineage>
</organism>
<dbReference type="InterPro" id="IPR046335">
    <property type="entry name" value="LacI/GalR-like_sensor"/>
</dbReference>
<accession>A0A9Q9P9A5</accession>
<keyword evidence="2" id="KW-0238">DNA-binding</keyword>
<feature type="domain" description="HTH lacI-type" evidence="4">
    <location>
        <begin position="2"/>
        <end position="56"/>
    </location>
</feature>
<dbReference type="SUPFAM" id="SSF53822">
    <property type="entry name" value="Periplasmic binding protein-like I"/>
    <property type="match status" value="1"/>
</dbReference>
<dbReference type="PANTHER" id="PTHR30146">
    <property type="entry name" value="LACI-RELATED TRANSCRIPTIONAL REPRESSOR"/>
    <property type="match status" value="1"/>
</dbReference>
<dbReference type="PROSITE" id="PS50932">
    <property type="entry name" value="HTH_LACI_2"/>
    <property type="match status" value="1"/>
</dbReference>
<dbReference type="EMBL" id="CP106879">
    <property type="protein sequence ID" value="UYC82111.1"/>
    <property type="molecule type" value="Genomic_DNA"/>
</dbReference>
<evidence type="ECO:0000313" key="5">
    <source>
        <dbReference type="EMBL" id="UYC82111.1"/>
    </source>
</evidence>
<dbReference type="Gene3D" id="1.10.260.40">
    <property type="entry name" value="lambda repressor-like DNA-binding domains"/>
    <property type="match status" value="1"/>
</dbReference>
<dbReference type="GO" id="GO:0003700">
    <property type="term" value="F:DNA-binding transcription factor activity"/>
    <property type="evidence" value="ECO:0007669"/>
    <property type="project" value="TreeGrafter"/>
</dbReference>
<evidence type="ECO:0000256" key="3">
    <source>
        <dbReference type="ARBA" id="ARBA00023163"/>
    </source>
</evidence>
<evidence type="ECO:0000256" key="2">
    <source>
        <dbReference type="ARBA" id="ARBA00023125"/>
    </source>
</evidence>
<gene>
    <name evidence="5" type="ORF">OE229_06505</name>
</gene>
<sequence>MATMQQVADRAGVSIATVSFVVNGNKRVSADTRARVTAAMRELGYRNNVVARALASRRTRILALVFPVLEHRLGQTALQFFTSAASRASELGYHLVLWPAVTTADDVQDLISGGLADGVVVMEVTMHDPRIARLAELEVPFVAIGRTADPSGISYVDIDFERTVEDALDHLTGLGHRRIGLVVEDLDGTTMADYGPKVRSEAAFHAGIERRGLIGTVVAAGASAEGGRRAAADLLVRDPDVTAAIIMKDDSNFGLVSGLRAGGRRVPADVSVIAIVSSDGAGAATEPVLTTLNAPGPELGRLAVESLVDRLEGGSTERTHTLIPCALHLADSTAPAPA</sequence>
<dbReference type="AlphaFoldDB" id="A0A9Q9P9A5"/>
<dbReference type="GO" id="GO:0000976">
    <property type="term" value="F:transcription cis-regulatory region binding"/>
    <property type="evidence" value="ECO:0007669"/>
    <property type="project" value="TreeGrafter"/>
</dbReference>
<dbReference type="Pfam" id="PF00356">
    <property type="entry name" value="LacI"/>
    <property type="match status" value="1"/>
</dbReference>
<dbReference type="Pfam" id="PF13377">
    <property type="entry name" value="Peripla_BP_3"/>
    <property type="match status" value="1"/>
</dbReference>
<dbReference type="KEGG" id="cpoi:OE229_06505"/>
<keyword evidence="1" id="KW-0805">Transcription regulation</keyword>
<proteinExistence type="predicted"/>
<dbReference type="SMART" id="SM00354">
    <property type="entry name" value="HTH_LACI"/>
    <property type="match status" value="1"/>
</dbReference>
<dbReference type="InterPro" id="IPR028082">
    <property type="entry name" value="Peripla_BP_I"/>
</dbReference>
<dbReference type="SUPFAM" id="SSF47413">
    <property type="entry name" value="lambda repressor-like DNA-binding domains"/>
    <property type="match status" value="1"/>
</dbReference>
<dbReference type="InterPro" id="IPR000843">
    <property type="entry name" value="HTH_LacI"/>
</dbReference>
<dbReference type="CDD" id="cd01392">
    <property type="entry name" value="HTH_LacI"/>
    <property type="match status" value="1"/>
</dbReference>
<dbReference type="PANTHER" id="PTHR30146:SF109">
    <property type="entry name" value="HTH-TYPE TRANSCRIPTIONAL REGULATOR GALS"/>
    <property type="match status" value="1"/>
</dbReference>
<dbReference type="Gene3D" id="3.40.50.2300">
    <property type="match status" value="2"/>
</dbReference>
<dbReference type="InterPro" id="IPR010982">
    <property type="entry name" value="Lambda_DNA-bd_dom_sf"/>
</dbReference>
<protein>
    <submittedName>
        <fullName evidence="5">LacI family transcriptional regulator</fullName>
    </submittedName>
</protein>
<dbReference type="Proteomes" id="UP001062223">
    <property type="component" value="Chromosome"/>
</dbReference>
<reference evidence="5" key="1">
    <citation type="submission" date="2022-09" db="EMBL/GenBank/DDBJ databases">
        <title>Taxonomy of Curtobacterium flaccumfaciens.</title>
        <authorList>
            <person name="Osdaghi E."/>
            <person name="Taghavi S.M."/>
            <person name="Hamidizade M."/>
            <person name="Abachi H."/>
            <person name="Fazliarab A."/>
            <person name="Baeyen S."/>
            <person name="Portier P."/>
            <person name="Van Vaerenbergh J."/>
            <person name="Jacques M.-A."/>
        </authorList>
    </citation>
    <scope>NUCLEOTIDE SEQUENCE</scope>
    <source>
        <strain evidence="5">AGQB46</strain>
    </source>
</reference>
<name>A0A9Q9P9A5_9MICO</name>
<evidence type="ECO:0000259" key="4">
    <source>
        <dbReference type="PROSITE" id="PS50932"/>
    </source>
</evidence>
<keyword evidence="3" id="KW-0804">Transcription</keyword>